<keyword evidence="4" id="KW-1185">Reference proteome</keyword>
<keyword evidence="3" id="KW-0482">Metalloprotease</keyword>
<dbReference type="PANTHER" id="PTHR37171">
    <property type="entry name" value="SERINE/THREONINE-PROTEIN KINASE YRZF-RELATED"/>
    <property type="match status" value="1"/>
</dbReference>
<accession>G3JUW6</accession>
<dbReference type="InterPro" id="IPR052396">
    <property type="entry name" value="Meiotic_Drive_Suppr_Kinase"/>
</dbReference>
<dbReference type="GO" id="GO:0006508">
    <property type="term" value="P:proteolysis"/>
    <property type="evidence" value="ECO:0007669"/>
    <property type="project" value="UniProtKB-KW"/>
</dbReference>
<dbReference type="HOGENOM" id="CLU_010672_3_1_1"/>
<organism evidence="3 4">
    <name type="scientific">Cordyceps militaris (strain CM01)</name>
    <name type="common">Caterpillar fungus</name>
    <dbReference type="NCBI Taxonomy" id="983644"/>
    <lineage>
        <taxon>Eukaryota</taxon>
        <taxon>Fungi</taxon>
        <taxon>Dikarya</taxon>
        <taxon>Ascomycota</taxon>
        <taxon>Pezizomycotina</taxon>
        <taxon>Sordariomycetes</taxon>
        <taxon>Hypocreomycetidae</taxon>
        <taxon>Hypocreales</taxon>
        <taxon>Cordycipitaceae</taxon>
        <taxon>Cordyceps</taxon>
    </lineage>
</organism>
<feature type="domain" description="Aminoglycoside phosphotransferase" evidence="2">
    <location>
        <begin position="717"/>
        <end position="761"/>
    </location>
</feature>
<keyword evidence="3" id="KW-0645">Protease</keyword>
<keyword evidence="3" id="KW-0378">Hydrolase</keyword>
<dbReference type="InParanoid" id="G3JUW6"/>
<proteinExistence type="predicted"/>
<dbReference type="InterPro" id="IPR011009">
    <property type="entry name" value="Kinase-like_dom_sf"/>
</dbReference>
<dbReference type="RefSeq" id="XP_006674803.1">
    <property type="nucleotide sequence ID" value="XM_006674740.1"/>
</dbReference>
<protein>
    <submittedName>
        <fullName evidence="3">Metalloprotease m41 ftsh, putative</fullName>
    </submittedName>
</protein>
<feature type="compositionally biased region" description="Low complexity" evidence="1">
    <location>
        <begin position="532"/>
        <end position="550"/>
    </location>
</feature>
<dbReference type="PANTHER" id="PTHR37171:SF1">
    <property type="entry name" value="SERINE_THREONINE-PROTEIN KINASE YRZF-RELATED"/>
    <property type="match status" value="1"/>
</dbReference>
<dbReference type="VEuPathDB" id="FungiDB:CCM_09607"/>
<name>G3JUW6_CORMM</name>
<dbReference type="EMBL" id="JH126408">
    <property type="protein sequence ID" value="EGX87646.1"/>
    <property type="molecule type" value="Genomic_DNA"/>
</dbReference>
<sequence>MLCLLKFGNIQSLPLHTQNTLQARYMELTLSTAFEVNISFFGRCGKVLSDVLLLSPGEGLVANLRSKSVTRQSELAKTRRLDHTQNTTLPEFLDACHQHLFLGLDVQKDKKITTKGDPANAEQKLRPDYIREWSNFPLEQSKIWKTLMNADFVTERHFTPLLVLEDNGRDLRQRSLSSELDLGYFERQTVEMRVASVIKQLHTNTRLRETFQLKGDVAFENHANTLTDERILVTDMSSMSLKPAPLRRSGRLAAKSEGTASLPAATRQDSHQKSRQQKVARPKADQFCVYNKGISERIPSFIVEYKAPHKLSLAHIKAGLVDMDLDDIVRLQENETPEITCRRVVAAVITQLYSYMVTGGIEVGYVCTGEAFIYIYVKRDKPNTAYYYLSVPKEDVGESTGWTADPDGDNRLHLTALGQVLAFTLRALQTTPRDNGWIKWAEAKLKRWEMVYDDILGEIEEKDIPASDFKPATRSRDKYLRMSPVRTRSRPILAGVASCNPLQHTIPSDDDENSDGGFDPNTPSRSPREPGAANSSSRRAATEASRVTSTTETVREYCTQRCLRGLRTQAPLDPTCPNASDHGVDRHRLNPAALIRRLSEQFCPQDLHSDTQLGCKSLHTHGTRGALFKVTLLSHGYTFVGKGVPAEFVAGSKHEESVYAHLTDIQGTHVPVVLGGLDVPLFYYDGIVQIARLMLMSYVGAPIARTIRQCPERRDPLIRKAELSLRAVQKCGVLHCDPIPDNILWDSRNDRVMLIDFERATFPEQRMPLMPLMPMSSNRKRWRVDESAKSQKEALTFNREVRKLRSNLS</sequence>
<evidence type="ECO:0000313" key="4">
    <source>
        <dbReference type="Proteomes" id="UP000001610"/>
    </source>
</evidence>
<evidence type="ECO:0000256" key="1">
    <source>
        <dbReference type="SAM" id="MobiDB-lite"/>
    </source>
</evidence>
<dbReference type="GeneID" id="18171609"/>
<reference evidence="3 4" key="1">
    <citation type="journal article" date="2011" name="Genome Biol.">
        <title>Genome sequence of the insect pathogenic fungus Cordyceps militaris, a valued traditional Chinese medicine.</title>
        <authorList>
            <person name="Zheng P."/>
            <person name="Xia Y."/>
            <person name="Xiao G."/>
            <person name="Xiong C."/>
            <person name="Hu X."/>
            <person name="Zhang S."/>
            <person name="Zheng H."/>
            <person name="Huang Y."/>
            <person name="Zhou Y."/>
            <person name="Wang S."/>
            <person name="Zhao G.P."/>
            <person name="Liu X."/>
            <person name="St Leger R.J."/>
            <person name="Wang C."/>
        </authorList>
    </citation>
    <scope>NUCLEOTIDE SEQUENCE [LARGE SCALE GENOMIC DNA]</scope>
    <source>
        <strain evidence="3 4">CM01</strain>
    </source>
</reference>
<dbReference type="SUPFAM" id="SSF56112">
    <property type="entry name" value="Protein kinase-like (PK-like)"/>
    <property type="match status" value="1"/>
</dbReference>
<dbReference type="Pfam" id="PF01636">
    <property type="entry name" value="APH"/>
    <property type="match status" value="1"/>
</dbReference>
<dbReference type="eggNOG" id="ENOG502SHD6">
    <property type="taxonomic scope" value="Eukaryota"/>
</dbReference>
<dbReference type="GO" id="GO:0008237">
    <property type="term" value="F:metallopeptidase activity"/>
    <property type="evidence" value="ECO:0007669"/>
    <property type="project" value="UniProtKB-KW"/>
</dbReference>
<dbReference type="KEGG" id="cmt:CCM_09607"/>
<dbReference type="Gene3D" id="1.10.510.10">
    <property type="entry name" value="Transferase(Phosphotransferase) domain 1"/>
    <property type="match status" value="1"/>
</dbReference>
<dbReference type="Proteomes" id="UP000001610">
    <property type="component" value="Unassembled WGS sequence"/>
</dbReference>
<evidence type="ECO:0000259" key="2">
    <source>
        <dbReference type="Pfam" id="PF01636"/>
    </source>
</evidence>
<dbReference type="STRING" id="983644.G3JUW6"/>
<dbReference type="AlphaFoldDB" id="G3JUW6"/>
<feature type="region of interest" description="Disordered" evidence="1">
    <location>
        <begin position="491"/>
        <end position="550"/>
    </location>
</feature>
<feature type="region of interest" description="Disordered" evidence="1">
    <location>
        <begin position="242"/>
        <end position="278"/>
    </location>
</feature>
<dbReference type="OrthoDB" id="4868425at2759"/>
<evidence type="ECO:0000313" key="3">
    <source>
        <dbReference type="EMBL" id="EGX87646.1"/>
    </source>
</evidence>
<dbReference type="OMA" id="CHVHLFL"/>
<dbReference type="InterPro" id="IPR002575">
    <property type="entry name" value="Aminoglycoside_PTrfase"/>
</dbReference>
<gene>
    <name evidence="3" type="ORF">CCM_09607</name>
</gene>